<evidence type="ECO:0000256" key="10">
    <source>
        <dbReference type="ARBA" id="ARBA00023277"/>
    </source>
</evidence>
<dbReference type="CDD" id="cd12122">
    <property type="entry name" value="AMPKA_C"/>
    <property type="match status" value="1"/>
</dbReference>
<evidence type="ECO:0000256" key="2">
    <source>
        <dbReference type="ARBA" id="ARBA00006234"/>
    </source>
</evidence>
<evidence type="ECO:0000256" key="12">
    <source>
        <dbReference type="ARBA" id="ARBA00048679"/>
    </source>
</evidence>
<dbReference type="Proteomes" id="UP000193648">
    <property type="component" value="Unassembled WGS sequence"/>
</dbReference>
<dbReference type="SUPFAM" id="SSF103243">
    <property type="entry name" value="KA1-like"/>
    <property type="match status" value="1"/>
</dbReference>
<feature type="region of interest" description="Disordered" evidence="13">
    <location>
        <begin position="540"/>
        <end position="573"/>
    </location>
</feature>
<proteinExistence type="inferred from homology"/>
<keyword evidence="9" id="KW-0539">Nucleus</keyword>
<dbReference type="InParanoid" id="A0A1Y2GPT5"/>
<dbReference type="PROSITE" id="PS50011">
    <property type="entry name" value="PROTEIN_KINASE_DOM"/>
    <property type="match status" value="1"/>
</dbReference>
<feature type="region of interest" description="Disordered" evidence="13">
    <location>
        <begin position="697"/>
        <end position="758"/>
    </location>
</feature>
<protein>
    <recommendedName>
        <fullName evidence="3">non-specific serine/threonine protein kinase</fullName>
        <ecNumber evidence="3">2.7.11.1</ecNumber>
    </recommendedName>
</protein>
<dbReference type="FunFam" id="1.10.510.10:FF:000407">
    <property type="entry name" value="Non-specific serine/threonine protein kinase"/>
    <property type="match status" value="1"/>
</dbReference>
<feature type="compositionally biased region" description="Low complexity" evidence="13">
    <location>
        <begin position="564"/>
        <end position="573"/>
    </location>
</feature>
<evidence type="ECO:0000256" key="1">
    <source>
        <dbReference type="ARBA" id="ARBA00004123"/>
    </source>
</evidence>
<dbReference type="GeneID" id="33569585"/>
<comment type="subcellular location">
    <subcellularLocation>
        <location evidence="1">Nucleus</location>
    </subcellularLocation>
</comment>
<dbReference type="EC" id="2.7.11.1" evidence="3"/>
<keyword evidence="10" id="KW-0119">Carbohydrate metabolism</keyword>
<keyword evidence="8" id="KW-0067">ATP-binding</keyword>
<evidence type="ECO:0000256" key="7">
    <source>
        <dbReference type="ARBA" id="ARBA00022777"/>
    </source>
</evidence>
<evidence type="ECO:0000256" key="9">
    <source>
        <dbReference type="ARBA" id="ARBA00023242"/>
    </source>
</evidence>
<dbReference type="GO" id="GO:0005737">
    <property type="term" value="C:cytoplasm"/>
    <property type="evidence" value="ECO:0007669"/>
    <property type="project" value="TreeGrafter"/>
</dbReference>
<dbReference type="GO" id="GO:0106310">
    <property type="term" value="F:protein serine kinase activity"/>
    <property type="evidence" value="ECO:0007669"/>
    <property type="project" value="RHEA"/>
</dbReference>
<comment type="catalytic activity">
    <reaction evidence="11">
        <text>L-threonyl-[protein] + ATP = O-phospho-L-threonyl-[protein] + ADP + H(+)</text>
        <dbReference type="Rhea" id="RHEA:46608"/>
        <dbReference type="Rhea" id="RHEA-COMP:11060"/>
        <dbReference type="Rhea" id="RHEA-COMP:11605"/>
        <dbReference type="ChEBI" id="CHEBI:15378"/>
        <dbReference type="ChEBI" id="CHEBI:30013"/>
        <dbReference type="ChEBI" id="CHEBI:30616"/>
        <dbReference type="ChEBI" id="CHEBI:61977"/>
        <dbReference type="ChEBI" id="CHEBI:456216"/>
        <dbReference type="EC" id="2.7.11.1"/>
    </reaction>
</comment>
<evidence type="ECO:0000313" key="15">
    <source>
        <dbReference type="EMBL" id="ORZ18302.1"/>
    </source>
</evidence>
<dbReference type="OrthoDB" id="193931at2759"/>
<keyword evidence="16" id="KW-1185">Reference proteome</keyword>
<dbReference type="STRING" id="64571.A0A1Y2GPT5"/>
<feature type="compositionally biased region" description="Polar residues" evidence="13">
    <location>
        <begin position="451"/>
        <end position="460"/>
    </location>
</feature>
<dbReference type="InterPro" id="IPR028375">
    <property type="entry name" value="KA1/Ssp2_C"/>
</dbReference>
<dbReference type="Gene3D" id="3.30.310.80">
    <property type="entry name" value="Kinase associated domain 1, KA1"/>
    <property type="match status" value="1"/>
</dbReference>
<dbReference type="PROSITE" id="PS00108">
    <property type="entry name" value="PROTEIN_KINASE_ST"/>
    <property type="match status" value="1"/>
</dbReference>
<dbReference type="PANTHER" id="PTHR24346">
    <property type="entry name" value="MAP/MICROTUBULE AFFINITY-REGULATING KINASE"/>
    <property type="match status" value="1"/>
</dbReference>
<feature type="compositionally biased region" description="Polar residues" evidence="13">
    <location>
        <begin position="380"/>
        <end position="391"/>
    </location>
</feature>
<keyword evidence="4" id="KW-0723">Serine/threonine-protein kinase</keyword>
<dbReference type="Pfam" id="PF00069">
    <property type="entry name" value="Pkinase"/>
    <property type="match status" value="1"/>
</dbReference>
<evidence type="ECO:0000256" key="13">
    <source>
        <dbReference type="SAM" id="MobiDB-lite"/>
    </source>
</evidence>
<dbReference type="GO" id="GO:0035556">
    <property type="term" value="P:intracellular signal transduction"/>
    <property type="evidence" value="ECO:0007669"/>
    <property type="project" value="TreeGrafter"/>
</dbReference>
<dbReference type="RefSeq" id="XP_021882097.1">
    <property type="nucleotide sequence ID" value="XM_022027742.1"/>
</dbReference>
<dbReference type="PANTHER" id="PTHR24346:SF110">
    <property type="entry name" value="NON-SPECIFIC SERINE_THREONINE PROTEIN KINASE"/>
    <property type="match status" value="1"/>
</dbReference>
<dbReference type="SMART" id="SM00220">
    <property type="entry name" value="S_TKc"/>
    <property type="match status" value="1"/>
</dbReference>
<keyword evidence="7" id="KW-0418">Kinase</keyword>
<comment type="catalytic activity">
    <reaction evidence="12">
        <text>L-seryl-[protein] + ATP = O-phospho-L-seryl-[protein] + ADP + H(+)</text>
        <dbReference type="Rhea" id="RHEA:17989"/>
        <dbReference type="Rhea" id="RHEA-COMP:9863"/>
        <dbReference type="Rhea" id="RHEA-COMP:11604"/>
        <dbReference type="ChEBI" id="CHEBI:15378"/>
        <dbReference type="ChEBI" id="CHEBI:29999"/>
        <dbReference type="ChEBI" id="CHEBI:30616"/>
        <dbReference type="ChEBI" id="CHEBI:83421"/>
        <dbReference type="ChEBI" id="CHEBI:456216"/>
        <dbReference type="EC" id="2.7.11.1"/>
    </reaction>
</comment>
<dbReference type="CDD" id="cd14079">
    <property type="entry name" value="STKc_AMPK_alpha"/>
    <property type="match status" value="1"/>
</dbReference>
<dbReference type="InterPro" id="IPR011009">
    <property type="entry name" value="Kinase-like_dom_sf"/>
</dbReference>
<dbReference type="Pfam" id="PF16579">
    <property type="entry name" value="AdenylateSensor"/>
    <property type="match status" value="1"/>
</dbReference>
<evidence type="ECO:0000256" key="4">
    <source>
        <dbReference type="ARBA" id="ARBA00022527"/>
    </source>
</evidence>
<reference evidence="15 16" key="1">
    <citation type="submission" date="2016-07" db="EMBL/GenBank/DDBJ databases">
        <title>Pervasive Adenine N6-methylation of Active Genes in Fungi.</title>
        <authorList>
            <consortium name="DOE Joint Genome Institute"/>
            <person name="Mondo S.J."/>
            <person name="Dannebaum R.O."/>
            <person name="Kuo R.C."/>
            <person name="Labutti K."/>
            <person name="Haridas S."/>
            <person name="Kuo A."/>
            <person name="Salamov A."/>
            <person name="Ahrendt S.R."/>
            <person name="Lipzen A."/>
            <person name="Sullivan W."/>
            <person name="Andreopoulos W.B."/>
            <person name="Clum A."/>
            <person name="Lindquist E."/>
            <person name="Daum C."/>
            <person name="Ramamoorthy G.K."/>
            <person name="Gryganskyi A."/>
            <person name="Culley D."/>
            <person name="Magnuson J.K."/>
            <person name="James T.Y."/>
            <person name="O'Malley M.A."/>
            <person name="Stajich J.E."/>
            <person name="Spatafora J.W."/>
            <person name="Visel A."/>
            <person name="Grigoriev I.V."/>
        </authorList>
    </citation>
    <scope>NUCLEOTIDE SEQUENCE [LARGE SCALE GENOMIC DNA]</scope>
    <source>
        <strain evidence="15 16">NRRL 3116</strain>
    </source>
</reference>
<dbReference type="InterPro" id="IPR032270">
    <property type="entry name" value="AMPK_C"/>
</dbReference>
<evidence type="ECO:0000259" key="14">
    <source>
        <dbReference type="PROSITE" id="PS50011"/>
    </source>
</evidence>
<evidence type="ECO:0000256" key="6">
    <source>
        <dbReference type="ARBA" id="ARBA00022741"/>
    </source>
</evidence>
<feature type="domain" description="Protein kinase" evidence="14">
    <location>
        <begin position="10"/>
        <end position="306"/>
    </location>
</feature>
<feature type="compositionally biased region" description="Polar residues" evidence="13">
    <location>
        <begin position="744"/>
        <end position="758"/>
    </location>
</feature>
<organism evidence="15 16">
    <name type="scientific">Lobosporangium transversale</name>
    <dbReference type="NCBI Taxonomy" id="64571"/>
    <lineage>
        <taxon>Eukaryota</taxon>
        <taxon>Fungi</taxon>
        <taxon>Fungi incertae sedis</taxon>
        <taxon>Mucoromycota</taxon>
        <taxon>Mortierellomycotina</taxon>
        <taxon>Mortierellomycetes</taxon>
        <taxon>Mortierellales</taxon>
        <taxon>Mortierellaceae</taxon>
        <taxon>Lobosporangium</taxon>
    </lineage>
</organism>
<sequence length="917" mass="100308">MTSNIKIGPYMLLETLGVGSFGKVKHDEIKYGGLYSQENYQMTGKCQGLRYVWNRKIHRPMEAIDHQHVLSAVHSLTGHTVAIKIINKSKVVNQDMFARVKREIQYLKLLRHPHIIKLYEVISTPTSIYMVIEYAGGELFNYIVDNTRLSEDEARRFFQQIVCAIEYCHRHKIVHRDLKPENLLLDPSMNVKIADFGLSNIMTDGDFLKTSCGSPNYAAPEVISGKLYAGPEVDVWSCGVILYVMLCGRLPFDDDYIPLLFKKINGGIYSLPSFLSPETKYLLTSMLVVDPLKRITIAEIRQNAWFNVGLPEYLKPLPQGISDDIFCNLQEDIIEELMKKMNFTRETIIQALEERQNNQIKVAYQLVVDHRQMIENASHMSPQKPFQSFLATSPPPWNAADNNSSSPNNRSTTGSSAGSALKSGGNGNAEGGGDASSPDVDSLDSPVPSSITVLSTSLPGNSLAKELHRKASLKNTRRDRSTSYSQSQSSPFSGSNGHQPTLSSAHIGGGGSTNGQHHEHGTTAAFHQAAVLGNGGIGGGIPIPTNQTPGSGATYLGPSVGGKNNHSNNHSNNNSMLATATAAQRRIKSRPKWYFGIRSRSAPLEVMAEIYRALSNLSMKWKIINTYHLRAKYEYAEGFEVKIELQLYRLDSDNYLVDFKYVGQHSAAEIQARAELMNRINEETQQQFARHLSSLSAKEPVGENPSINNNTGAVKPIESSTTAVEAEVEAEAEDSVSGKEGSSAAVSNPQDIPQPTTAHGSVVGVAAMDNHLLSHTAPVSRPQPLVSFKPNNEARLVPAVASGSGGSDSSPSGGMLLPSMLSMSLPATTTGPSSSLATGPGILSSSLMQERQYLKEINELQQQLKHQQRQRDMNRRPTHLLFPKASYQLASAKDVTSPFPFFDVCGKLITELAIGSG</sequence>
<dbReference type="Gene3D" id="1.10.510.10">
    <property type="entry name" value="Transferase(Phosphotransferase) domain 1"/>
    <property type="match status" value="1"/>
</dbReference>
<dbReference type="Pfam" id="PF08587">
    <property type="entry name" value="UBA_2"/>
    <property type="match status" value="1"/>
</dbReference>
<keyword evidence="5" id="KW-0808">Transferase</keyword>
<feature type="compositionally biased region" description="Low complexity" evidence="13">
    <location>
        <begin position="398"/>
        <end position="423"/>
    </location>
</feature>
<dbReference type="GO" id="GO:0005524">
    <property type="term" value="F:ATP binding"/>
    <property type="evidence" value="ECO:0007669"/>
    <property type="project" value="UniProtKB-KW"/>
</dbReference>
<dbReference type="SUPFAM" id="SSF56112">
    <property type="entry name" value="Protein kinase-like (PK-like)"/>
    <property type="match status" value="1"/>
</dbReference>
<dbReference type="GO" id="GO:0004674">
    <property type="term" value="F:protein serine/threonine kinase activity"/>
    <property type="evidence" value="ECO:0007669"/>
    <property type="project" value="UniProtKB-KW"/>
</dbReference>
<evidence type="ECO:0000256" key="5">
    <source>
        <dbReference type="ARBA" id="ARBA00022679"/>
    </source>
</evidence>
<comment type="similarity">
    <text evidence="2">Belongs to the protein kinase superfamily. CAMK Ser/Thr protein kinase family. SNF1 subfamily.</text>
</comment>
<dbReference type="InterPro" id="IPR000719">
    <property type="entry name" value="Prot_kinase_dom"/>
</dbReference>
<evidence type="ECO:0000256" key="3">
    <source>
        <dbReference type="ARBA" id="ARBA00012513"/>
    </source>
</evidence>
<dbReference type="GO" id="GO:0005634">
    <property type="term" value="C:nucleus"/>
    <property type="evidence" value="ECO:0007669"/>
    <property type="project" value="UniProtKB-SubCell"/>
</dbReference>
<accession>A0A1Y2GPT5</accession>
<name>A0A1Y2GPT5_9FUNG</name>
<dbReference type="AlphaFoldDB" id="A0A1Y2GPT5"/>
<gene>
    <name evidence="15" type="ORF">BCR41DRAFT_385964</name>
</gene>
<dbReference type="InterPro" id="IPR008271">
    <property type="entry name" value="Ser/Thr_kinase_AS"/>
</dbReference>
<keyword evidence="6" id="KW-0547">Nucleotide-binding</keyword>
<dbReference type="CDD" id="cd14334">
    <property type="entry name" value="UBA_SNF1_fungi"/>
    <property type="match status" value="1"/>
</dbReference>
<evidence type="ECO:0000313" key="16">
    <source>
        <dbReference type="Proteomes" id="UP000193648"/>
    </source>
</evidence>
<dbReference type="InterPro" id="IPR013896">
    <property type="entry name" value="SNF1_UBA"/>
</dbReference>
<feature type="compositionally biased region" description="Low complexity" evidence="13">
    <location>
        <begin position="436"/>
        <end position="450"/>
    </location>
</feature>
<feature type="compositionally biased region" description="Low complexity" evidence="13">
    <location>
        <begin position="482"/>
        <end position="495"/>
    </location>
</feature>
<feature type="compositionally biased region" description="Gly residues" evidence="13">
    <location>
        <begin position="424"/>
        <end position="434"/>
    </location>
</feature>
<evidence type="ECO:0000256" key="11">
    <source>
        <dbReference type="ARBA" id="ARBA00047899"/>
    </source>
</evidence>
<feature type="region of interest" description="Disordered" evidence="13">
    <location>
        <begin position="380"/>
        <end position="519"/>
    </location>
</feature>
<dbReference type="EMBL" id="MCFF01000015">
    <property type="protein sequence ID" value="ORZ18302.1"/>
    <property type="molecule type" value="Genomic_DNA"/>
</dbReference>
<evidence type="ECO:0000256" key="8">
    <source>
        <dbReference type="ARBA" id="ARBA00022840"/>
    </source>
</evidence>
<comment type="caution">
    <text evidence="15">The sequence shown here is derived from an EMBL/GenBank/DDBJ whole genome shotgun (WGS) entry which is preliminary data.</text>
</comment>